<comment type="caution">
    <text evidence="2">The sequence shown here is derived from an EMBL/GenBank/DDBJ whole genome shotgun (WGS) entry which is preliminary data.</text>
</comment>
<gene>
    <name evidence="2" type="ORF">P608_09930</name>
</gene>
<feature type="transmembrane region" description="Helical" evidence="1">
    <location>
        <begin position="6"/>
        <end position="33"/>
    </location>
</feature>
<evidence type="ECO:0000256" key="1">
    <source>
        <dbReference type="SAM" id="Phobius"/>
    </source>
</evidence>
<evidence type="ECO:0000313" key="3">
    <source>
        <dbReference type="Proteomes" id="UP000029549"/>
    </source>
</evidence>
<keyword evidence="1" id="KW-0812">Transmembrane</keyword>
<keyword evidence="1" id="KW-1133">Transmembrane helix</keyword>
<dbReference type="AlphaFoldDB" id="A0A0E3C2C6"/>
<accession>A0A0E3C2C6</accession>
<dbReference type="EMBL" id="AWTP01000103">
    <property type="protein sequence ID" value="KGH12950.1"/>
    <property type="molecule type" value="Genomic_DNA"/>
</dbReference>
<evidence type="ECO:0000313" key="2">
    <source>
        <dbReference type="EMBL" id="KGH12950.1"/>
    </source>
</evidence>
<reference evidence="2 3" key="1">
    <citation type="submission" date="2013-09" db="EMBL/GenBank/DDBJ databases">
        <title>High correlation between genotypes and phenotypes of environmental bacteria Comamonas testosteroni strains.</title>
        <authorList>
            <person name="Liu L."/>
            <person name="Zhu W."/>
            <person name="Xia X."/>
            <person name="Xu B."/>
            <person name="Luo M."/>
            <person name="Wang G."/>
        </authorList>
    </citation>
    <scope>NUCLEOTIDE SEQUENCE [LARGE SCALE GENOMIC DNA]</scope>
    <source>
        <strain evidence="2 3">DF2</strain>
    </source>
</reference>
<keyword evidence="3" id="KW-1185">Reference proteome</keyword>
<proteinExistence type="predicted"/>
<organism evidence="2 3">
    <name type="scientific">Comamonas thiooxydans</name>
    <dbReference type="NCBI Taxonomy" id="363952"/>
    <lineage>
        <taxon>Bacteria</taxon>
        <taxon>Pseudomonadati</taxon>
        <taxon>Pseudomonadota</taxon>
        <taxon>Betaproteobacteria</taxon>
        <taxon>Burkholderiales</taxon>
        <taxon>Comamonadaceae</taxon>
        <taxon>Comamonas</taxon>
    </lineage>
</organism>
<keyword evidence="1" id="KW-0472">Membrane</keyword>
<sequence length="38" mass="4272">MNSYDFISLVLGLGVVVSRFTVCLLFVAFCWFLGQRAV</sequence>
<protein>
    <submittedName>
        <fullName evidence="2">Uncharacterized protein</fullName>
    </submittedName>
</protein>
<dbReference type="Proteomes" id="UP000029549">
    <property type="component" value="Unassembled WGS sequence"/>
</dbReference>
<name>A0A0E3C2C6_9BURK</name>